<dbReference type="Pfam" id="PF13560">
    <property type="entry name" value="HTH_31"/>
    <property type="match status" value="1"/>
</dbReference>
<dbReference type="Proteomes" id="UP000035425">
    <property type="component" value="Unassembled WGS sequence"/>
</dbReference>
<dbReference type="Gene3D" id="1.10.260.40">
    <property type="entry name" value="lambda repressor-like DNA-binding domains"/>
    <property type="match status" value="1"/>
</dbReference>
<dbReference type="RefSeq" id="WP_047222909.1">
    <property type="nucleotide sequence ID" value="NZ_JWIO01000014.1"/>
</dbReference>
<comment type="caution">
    <text evidence="2">The sequence shown here is derived from an EMBL/GenBank/DDBJ whole genome shotgun (WGS) entry which is preliminary data.</text>
</comment>
<gene>
    <name evidence="2" type="ORF">FrCorBMG51_10930</name>
</gene>
<feature type="domain" description="HTH cro/C1-type" evidence="1">
    <location>
        <begin position="11"/>
        <end position="33"/>
    </location>
</feature>
<protein>
    <recommendedName>
        <fullName evidence="1">HTH cro/C1-type domain-containing protein</fullName>
    </recommendedName>
</protein>
<dbReference type="InterPro" id="IPR010982">
    <property type="entry name" value="Lambda_DNA-bd_dom_sf"/>
</dbReference>
<name>A0ABR5F4D4_9ACTN</name>
<evidence type="ECO:0000313" key="2">
    <source>
        <dbReference type="EMBL" id="KLL11548.1"/>
    </source>
</evidence>
<reference evidence="2 3" key="1">
    <citation type="submission" date="2014-12" db="EMBL/GenBank/DDBJ databases">
        <title>Frankia sp. BMG5.1 draft genome.</title>
        <authorList>
            <person name="Gtari M."/>
            <person name="Ghodhbane-Gtari F."/>
            <person name="Nouioui I."/>
            <person name="Ktari A."/>
            <person name="Hezbri K."/>
            <person name="Mimouni W."/>
            <person name="Sbissi I."/>
            <person name="Ayari A."/>
            <person name="Yamanaka T."/>
            <person name="Normand P."/>
            <person name="Tisa L.S."/>
            <person name="Boudabous A."/>
        </authorList>
    </citation>
    <scope>NUCLEOTIDE SEQUENCE [LARGE SCALE GENOMIC DNA]</scope>
    <source>
        <strain evidence="2 3">BMG5.1</strain>
    </source>
</reference>
<dbReference type="EMBL" id="JWIO01000014">
    <property type="protein sequence ID" value="KLL11548.1"/>
    <property type="molecule type" value="Genomic_DNA"/>
</dbReference>
<dbReference type="PROSITE" id="PS50943">
    <property type="entry name" value="HTH_CROC1"/>
    <property type="match status" value="1"/>
</dbReference>
<evidence type="ECO:0000313" key="3">
    <source>
        <dbReference type="Proteomes" id="UP000035425"/>
    </source>
</evidence>
<dbReference type="CDD" id="cd00093">
    <property type="entry name" value="HTH_XRE"/>
    <property type="match status" value="1"/>
</dbReference>
<accession>A0ABR5F4D4</accession>
<dbReference type="SUPFAM" id="SSF47413">
    <property type="entry name" value="lambda repressor-like DNA-binding domains"/>
    <property type="match status" value="1"/>
</dbReference>
<keyword evidence="3" id="KW-1185">Reference proteome</keyword>
<organism evidence="2 3">
    <name type="scientific">Protofrankia coriariae</name>
    <dbReference type="NCBI Taxonomy" id="1562887"/>
    <lineage>
        <taxon>Bacteria</taxon>
        <taxon>Bacillati</taxon>
        <taxon>Actinomycetota</taxon>
        <taxon>Actinomycetes</taxon>
        <taxon>Frankiales</taxon>
        <taxon>Frankiaceae</taxon>
        <taxon>Protofrankia</taxon>
    </lineage>
</organism>
<dbReference type="InterPro" id="IPR001387">
    <property type="entry name" value="Cro/C1-type_HTH"/>
</dbReference>
<evidence type="ECO:0000259" key="1">
    <source>
        <dbReference type="PROSITE" id="PS50943"/>
    </source>
</evidence>
<dbReference type="SMART" id="SM00530">
    <property type="entry name" value="HTH_XRE"/>
    <property type="match status" value="1"/>
</dbReference>
<sequence length="436" mass="46689">MDPLAALGADVRRRRLRAGLTQDQLAARVGFPRGRAIVSRCEQGKEPPSERFARGIDAVLGANGEITRLLRLVEAERLRQAANALTAGDAVDSPVGSRALSGEGPVEEAITNRREFGELAALSALAFETARRIDASSAAPTLGELEDDVADIAVSYDATPHPVLIAQVGQRWQQIEGMLDHRLSVTDGRRTTRLGGQLAYYLGRLAFAGGHYRDARRFCDLADRYAGQIDDDVLVGSLAALRSSIAYYTHRWDEAAVAAGRALQAAPPYLAARLAAYEARGHARLGRVRETENALAAMRRHAGAVTMPRPGSSPFTAGSMAMFSAVCALELGDGASTRRWAQDAIDLIDPRSHEERSHAYLCLATGFLLQDQPDPSAAVAASYAAASVPEGHLSATIVSAMAEVARDLRPWASDPDVRSFDALVHQSRLALPRGPA</sequence>
<proteinExistence type="predicted"/>